<reference evidence="1 2" key="1">
    <citation type="journal article" date="2014" name="Nature">
        <title>An environmental bacterial taxon with a large and distinct metabolic repertoire.</title>
        <authorList>
            <person name="Wilson M.C."/>
            <person name="Mori T."/>
            <person name="Ruckert C."/>
            <person name="Uria A.R."/>
            <person name="Helf M.J."/>
            <person name="Takada K."/>
            <person name="Gernert C."/>
            <person name="Steffens U.A."/>
            <person name="Heycke N."/>
            <person name="Schmitt S."/>
            <person name="Rinke C."/>
            <person name="Helfrich E.J."/>
            <person name="Brachmann A.O."/>
            <person name="Gurgui C."/>
            <person name="Wakimoto T."/>
            <person name="Kracht M."/>
            <person name="Crusemann M."/>
            <person name="Hentschel U."/>
            <person name="Abe I."/>
            <person name="Matsunaga S."/>
            <person name="Kalinowski J."/>
            <person name="Takeyama H."/>
            <person name="Piel J."/>
        </authorList>
    </citation>
    <scope>NUCLEOTIDE SEQUENCE [LARGE SCALE GENOMIC DNA]</scope>
    <source>
        <strain evidence="2">TSY2</strain>
    </source>
</reference>
<protein>
    <submittedName>
        <fullName evidence="1">Uncharacterized protein</fullName>
    </submittedName>
</protein>
<keyword evidence="2" id="KW-1185">Reference proteome</keyword>
<dbReference type="EMBL" id="AZHX01003003">
    <property type="protein sequence ID" value="ETW92237.1"/>
    <property type="molecule type" value="Genomic_DNA"/>
</dbReference>
<sequence>MLIDGYGEMTPDWDHVMISAGPVWRRCANVRCCSGKKAKNSCKLLLLLVQFDFWGFRGWRMLILLELWRFGVLF</sequence>
<dbReference type="Proteomes" id="UP000019140">
    <property type="component" value="Unassembled WGS sequence"/>
</dbReference>
<organism evidence="1 2">
    <name type="scientific">Candidatus Entotheonella gemina</name>
    <dbReference type="NCBI Taxonomy" id="1429439"/>
    <lineage>
        <taxon>Bacteria</taxon>
        <taxon>Pseudomonadati</taxon>
        <taxon>Nitrospinota/Tectimicrobiota group</taxon>
        <taxon>Candidatus Tectimicrobiota</taxon>
        <taxon>Candidatus Entotheonellia</taxon>
        <taxon>Candidatus Entotheonellales</taxon>
        <taxon>Candidatus Entotheonellaceae</taxon>
        <taxon>Candidatus Entotheonella</taxon>
    </lineage>
</organism>
<accession>W4L2H5</accession>
<evidence type="ECO:0000313" key="2">
    <source>
        <dbReference type="Proteomes" id="UP000019140"/>
    </source>
</evidence>
<gene>
    <name evidence="1" type="ORF">ETSY2_54030</name>
</gene>
<evidence type="ECO:0000313" key="1">
    <source>
        <dbReference type="EMBL" id="ETW92237.1"/>
    </source>
</evidence>
<dbReference type="HOGENOM" id="CLU_2680835_0_0_7"/>
<name>W4L2H5_9BACT</name>
<dbReference type="AlphaFoldDB" id="W4L2H5"/>
<proteinExistence type="predicted"/>
<comment type="caution">
    <text evidence="1">The sequence shown here is derived from an EMBL/GenBank/DDBJ whole genome shotgun (WGS) entry which is preliminary data.</text>
</comment>